<gene>
    <name evidence="1" type="ORF">N5C46_15960</name>
</gene>
<evidence type="ECO:0000313" key="1">
    <source>
        <dbReference type="EMBL" id="UXH43177.1"/>
    </source>
</evidence>
<keyword evidence="2" id="KW-1185">Reference proteome</keyword>
<sequence length="436" mass="50680">MNKDPFQNIKNEIEKEIFQKTTPVSQKRAIMKKIRSEKQHRFSFKTICINIAAPLCFIVILSILTSSYLFQDEKVKENETEETEDQFTFIPVDKFDEQIQDEKAWTRRSANPVKKIEEEREFKEEEVQNEEQKETPEADKVVPLALFDFTDILNRPEVFKQEAGKGTFMGTPFTIGDSMDDIQAQFEDRYEVGKEYDRVENYLLQYREKERKLSQIQSSISSVYTLKQVIETLGDPYYAYDGTREVFNAKYYYGDYMVILNLDGQNKGEPYTEAGVQIIDRSSYITSISLLKKDRSPATASSDVKYLGDEEKTVVFRTEWLDEAREEVVNNTKAIEVLLRSQQDPLEFNIVVPQETSEKEIKHIAHSFLKKLTDASSEEKEEESLWNTFSYIVHIENGIDGYYDTGVSYGSTTNDSSPINQWGYPEIIWTDGLKLH</sequence>
<proteinExistence type="predicted"/>
<accession>A0ACD4C3V9</accession>
<reference evidence="1" key="1">
    <citation type="submission" date="2022-09" db="EMBL/GenBank/DDBJ databases">
        <title>Complete genome sequence of Rossellomorea vietnamensis strain RL-WG62, a newly isolated PGPR with the potential for plant salinity stress alleviation.</title>
        <authorList>
            <person name="Ren L."/>
            <person name="Wang G."/>
            <person name="Hu H."/>
        </authorList>
    </citation>
    <scope>NUCLEOTIDE SEQUENCE</scope>
    <source>
        <strain evidence="1">RL-WG62</strain>
    </source>
</reference>
<evidence type="ECO:0000313" key="2">
    <source>
        <dbReference type="Proteomes" id="UP001064027"/>
    </source>
</evidence>
<dbReference type="Proteomes" id="UP001064027">
    <property type="component" value="Chromosome"/>
</dbReference>
<organism evidence="1 2">
    <name type="scientific">Rossellomorea vietnamensis</name>
    <dbReference type="NCBI Taxonomy" id="218284"/>
    <lineage>
        <taxon>Bacteria</taxon>
        <taxon>Bacillati</taxon>
        <taxon>Bacillota</taxon>
        <taxon>Bacilli</taxon>
        <taxon>Bacillales</taxon>
        <taxon>Bacillaceae</taxon>
        <taxon>Rossellomorea</taxon>
    </lineage>
</organism>
<name>A0ACD4C3V9_9BACI</name>
<dbReference type="EMBL" id="CP104558">
    <property type="protein sequence ID" value="UXH43177.1"/>
    <property type="molecule type" value="Genomic_DNA"/>
</dbReference>
<protein>
    <submittedName>
        <fullName evidence="1">Uncharacterized protein</fullName>
    </submittedName>
</protein>